<organism evidence="2 3">
    <name type="scientific">Actinacidiphila bryophytorum</name>
    <dbReference type="NCBI Taxonomy" id="1436133"/>
    <lineage>
        <taxon>Bacteria</taxon>
        <taxon>Bacillati</taxon>
        <taxon>Actinomycetota</taxon>
        <taxon>Actinomycetes</taxon>
        <taxon>Kitasatosporales</taxon>
        <taxon>Streptomycetaceae</taxon>
        <taxon>Actinacidiphila</taxon>
    </lineage>
</organism>
<sequence>MCCPDPLGNPYRFRTTSGGQSAPSAFVVSGGGHKPDAGLRIDASEGPQLPGDRVVMTVSRLVARFV</sequence>
<feature type="region of interest" description="Disordered" evidence="1">
    <location>
        <begin position="1"/>
        <end position="22"/>
    </location>
</feature>
<reference evidence="2" key="1">
    <citation type="submission" date="2021-06" db="EMBL/GenBank/DDBJ databases">
        <authorList>
            <person name="Arsene-Ploetze F."/>
        </authorList>
    </citation>
    <scope>NUCLEOTIDE SEQUENCE</scope>
    <source>
        <strain evidence="2">SBRY1</strain>
    </source>
</reference>
<comment type="caution">
    <text evidence="2">The sequence shown here is derived from an EMBL/GenBank/DDBJ whole genome shotgun (WGS) entry which is preliminary data.</text>
</comment>
<evidence type="ECO:0000313" key="3">
    <source>
        <dbReference type="Proteomes" id="UP001153328"/>
    </source>
</evidence>
<evidence type="ECO:0000256" key="1">
    <source>
        <dbReference type="SAM" id="MobiDB-lite"/>
    </source>
</evidence>
<dbReference type="Proteomes" id="UP001153328">
    <property type="component" value="Unassembled WGS sequence"/>
</dbReference>
<name>A0A9W4MJ28_9ACTN</name>
<protein>
    <submittedName>
        <fullName evidence="2">Uncharacterized protein</fullName>
    </submittedName>
</protein>
<keyword evidence="3" id="KW-1185">Reference proteome</keyword>
<evidence type="ECO:0000313" key="2">
    <source>
        <dbReference type="EMBL" id="CAG7649662.1"/>
    </source>
</evidence>
<proteinExistence type="predicted"/>
<dbReference type="AlphaFoldDB" id="A0A9W4MJ28"/>
<dbReference type="EMBL" id="CAJVAX010000019">
    <property type="protein sequence ID" value="CAG7649662.1"/>
    <property type="molecule type" value="Genomic_DNA"/>
</dbReference>
<gene>
    <name evidence="2" type="ORF">SBRY_50157</name>
</gene>
<accession>A0A9W4MJ28</accession>